<reference evidence="7 8" key="1">
    <citation type="submission" date="2020-07" db="EMBL/GenBank/DDBJ databases">
        <title>Gai3-2, isolated from salt lake.</title>
        <authorList>
            <person name="Cui H."/>
            <person name="Shi X."/>
        </authorList>
    </citation>
    <scope>NUCLEOTIDE SEQUENCE [LARGE SCALE GENOMIC DNA]</scope>
    <source>
        <strain evidence="7 8">Gai3-2</strain>
    </source>
</reference>
<evidence type="ECO:0000259" key="6">
    <source>
        <dbReference type="Pfam" id="PF04893"/>
    </source>
</evidence>
<feature type="transmembrane region" description="Helical" evidence="5">
    <location>
        <begin position="225"/>
        <end position="241"/>
    </location>
</feature>
<dbReference type="OrthoDB" id="116519at2157"/>
<evidence type="ECO:0000256" key="4">
    <source>
        <dbReference type="ARBA" id="ARBA00023136"/>
    </source>
</evidence>
<dbReference type="GO" id="GO:0016020">
    <property type="term" value="C:membrane"/>
    <property type="evidence" value="ECO:0007669"/>
    <property type="project" value="UniProtKB-SubCell"/>
</dbReference>
<keyword evidence="8" id="KW-1185">Reference proteome</keyword>
<feature type="transmembrane region" description="Helical" evidence="5">
    <location>
        <begin position="180"/>
        <end position="205"/>
    </location>
</feature>
<accession>A0A7D5KF81</accession>
<dbReference type="EMBL" id="CP058529">
    <property type="protein sequence ID" value="QLG28757.1"/>
    <property type="molecule type" value="Genomic_DNA"/>
</dbReference>
<feature type="transmembrane region" description="Helical" evidence="5">
    <location>
        <begin position="27"/>
        <end position="46"/>
    </location>
</feature>
<dbReference type="AlphaFoldDB" id="A0A7D5KF81"/>
<keyword evidence="3 5" id="KW-1133">Transmembrane helix</keyword>
<evidence type="ECO:0000256" key="3">
    <source>
        <dbReference type="ARBA" id="ARBA00022989"/>
    </source>
</evidence>
<feature type="domain" description="Yip1" evidence="6">
    <location>
        <begin position="8"/>
        <end position="238"/>
    </location>
</feature>
<evidence type="ECO:0000313" key="8">
    <source>
        <dbReference type="Proteomes" id="UP000509750"/>
    </source>
</evidence>
<dbReference type="InterPro" id="IPR006977">
    <property type="entry name" value="Yip1_dom"/>
</dbReference>
<feature type="transmembrane region" description="Helical" evidence="5">
    <location>
        <begin position="145"/>
        <end position="168"/>
    </location>
</feature>
<organism evidence="7 8">
    <name type="scientific">Halorarum halophilum</name>
    <dbReference type="NCBI Taxonomy" id="2743090"/>
    <lineage>
        <taxon>Archaea</taxon>
        <taxon>Methanobacteriati</taxon>
        <taxon>Methanobacteriota</taxon>
        <taxon>Stenosarchaea group</taxon>
        <taxon>Halobacteria</taxon>
        <taxon>Halobacteriales</taxon>
        <taxon>Haloferacaceae</taxon>
        <taxon>Halorarum</taxon>
    </lineage>
</organism>
<sequence>MSRPRTPLLRPQSYFQAHDGSPPLGDAMIAVLVVAVVTAGGVGLFLSEFDRAVDATVTMDNPEHVPEWACENYAESDISTPSGCHPSVPETVERDVGSLVVEKYSWLPLVVLLFVPVLWVFQGAVLHGASALFDGKGTFSDTLAVAGWGMVPSVTRMLAIGALLVYQLRTTTFPGSTEGAVAALEAAFAGLSTISLVATAVVAVWAGAVRVYGLASAREITTGEAFWIVLASTLVGLLFEAV</sequence>
<name>A0A7D5KF81_9EURY</name>
<dbReference type="GeneID" id="56030158"/>
<dbReference type="Proteomes" id="UP000509750">
    <property type="component" value="Chromosome"/>
</dbReference>
<dbReference type="KEGG" id="halg:HUG10_14955"/>
<protein>
    <submittedName>
        <fullName evidence="7">YIP1 family protein</fullName>
    </submittedName>
</protein>
<keyword evidence="2 5" id="KW-0812">Transmembrane</keyword>
<comment type="subcellular location">
    <subcellularLocation>
        <location evidence="1">Membrane</location>
        <topology evidence="1">Multi-pass membrane protein</topology>
    </subcellularLocation>
</comment>
<evidence type="ECO:0000256" key="1">
    <source>
        <dbReference type="ARBA" id="ARBA00004141"/>
    </source>
</evidence>
<proteinExistence type="predicted"/>
<dbReference type="Pfam" id="PF04893">
    <property type="entry name" value="Yip1"/>
    <property type="match status" value="1"/>
</dbReference>
<evidence type="ECO:0000256" key="2">
    <source>
        <dbReference type="ARBA" id="ARBA00022692"/>
    </source>
</evidence>
<evidence type="ECO:0000313" key="7">
    <source>
        <dbReference type="EMBL" id="QLG28757.1"/>
    </source>
</evidence>
<evidence type="ECO:0000256" key="5">
    <source>
        <dbReference type="SAM" id="Phobius"/>
    </source>
</evidence>
<gene>
    <name evidence="7" type="ORF">HUG10_14955</name>
</gene>
<keyword evidence="4 5" id="KW-0472">Membrane</keyword>
<dbReference type="RefSeq" id="WP_179170331.1">
    <property type="nucleotide sequence ID" value="NZ_CP058529.1"/>
</dbReference>
<feature type="transmembrane region" description="Helical" evidence="5">
    <location>
        <begin position="104"/>
        <end position="125"/>
    </location>
</feature>